<gene>
    <name evidence="4" type="ORF">PCOR1329_LOCUS6453</name>
</gene>
<feature type="coiled-coil region" evidence="1">
    <location>
        <begin position="63"/>
        <end position="97"/>
    </location>
</feature>
<feature type="compositionally biased region" description="Basic and acidic residues" evidence="2">
    <location>
        <begin position="344"/>
        <end position="353"/>
    </location>
</feature>
<feature type="region of interest" description="Disordered" evidence="2">
    <location>
        <begin position="36"/>
        <end position="58"/>
    </location>
</feature>
<evidence type="ECO:0000313" key="5">
    <source>
        <dbReference type="Proteomes" id="UP001189429"/>
    </source>
</evidence>
<feature type="coiled-coil region" evidence="1">
    <location>
        <begin position="262"/>
        <end position="335"/>
    </location>
</feature>
<dbReference type="PROSITE" id="PS51257">
    <property type="entry name" value="PROKAR_LIPOPROTEIN"/>
    <property type="match status" value="1"/>
</dbReference>
<feature type="compositionally biased region" description="Low complexity" evidence="2">
    <location>
        <begin position="367"/>
        <end position="379"/>
    </location>
</feature>
<evidence type="ECO:0000259" key="3">
    <source>
        <dbReference type="Pfam" id="PF08544"/>
    </source>
</evidence>
<feature type="non-terminal residue" evidence="4">
    <location>
        <position position="406"/>
    </location>
</feature>
<evidence type="ECO:0000256" key="2">
    <source>
        <dbReference type="SAM" id="MobiDB-lite"/>
    </source>
</evidence>
<feature type="region of interest" description="Disordered" evidence="2">
    <location>
        <begin position="344"/>
        <end position="406"/>
    </location>
</feature>
<keyword evidence="1" id="KW-0175">Coiled coil</keyword>
<sequence>MVSRRAPAGERWPCAAAAGGSFVGAQGSGWSGCRGLGQSGARVPGSSFGSPGLPWSSPSLVRREQDEELLREYASERAAAQAEQGRLALEMEELRDQCSRQGYSISALSCRLAGAGATVAAELSRAAAVRQALGGELLSEEAECQALAQEWACEESELSRRVEDAEEQLAGAWGIRDSLEQQLVETSHVQSELRAQIAKERMSRRQLRNMGEVELRAAHVHKRMAEEERRRELGAEQLRTSQAYSLLMGQLQAERSAEGAWQDSTRREVTFLEQENDRLQREEEALGEELREARERNEARALAAARAAEEDAQEAEELRARLAQVDEECRQHEDATRRLLQSLEERTFERNEIEEALSGGARGGAARGAPRAAQEAAAVPRRRGAAGSGAAAAVPWPRAPGSQRPQ</sequence>
<name>A0ABN9PZA3_9DINO</name>
<dbReference type="Pfam" id="PF08544">
    <property type="entry name" value="GHMP_kinases_C"/>
    <property type="match status" value="1"/>
</dbReference>
<dbReference type="Proteomes" id="UP001189429">
    <property type="component" value="Unassembled WGS sequence"/>
</dbReference>
<reference evidence="4" key="1">
    <citation type="submission" date="2023-10" db="EMBL/GenBank/DDBJ databases">
        <authorList>
            <person name="Chen Y."/>
            <person name="Shah S."/>
            <person name="Dougan E. K."/>
            <person name="Thang M."/>
            <person name="Chan C."/>
        </authorList>
    </citation>
    <scope>NUCLEOTIDE SEQUENCE [LARGE SCALE GENOMIC DNA]</scope>
</reference>
<comment type="caution">
    <text evidence="4">The sequence shown here is derived from an EMBL/GenBank/DDBJ whole genome shotgun (WGS) entry which is preliminary data.</text>
</comment>
<proteinExistence type="predicted"/>
<protein>
    <recommendedName>
        <fullName evidence="3">GHMP kinase C-terminal domain-containing protein</fullName>
    </recommendedName>
</protein>
<evidence type="ECO:0000313" key="4">
    <source>
        <dbReference type="EMBL" id="CAK0797320.1"/>
    </source>
</evidence>
<keyword evidence="5" id="KW-1185">Reference proteome</keyword>
<organism evidence="4 5">
    <name type="scientific">Prorocentrum cordatum</name>
    <dbReference type="NCBI Taxonomy" id="2364126"/>
    <lineage>
        <taxon>Eukaryota</taxon>
        <taxon>Sar</taxon>
        <taxon>Alveolata</taxon>
        <taxon>Dinophyceae</taxon>
        <taxon>Prorocentrales</taxon>
        <taxon>Prorocentraceae</taxon>
        <taxon>Prorocentrum</taxon>
    </lineage>
</organism>
<dbReference type="EMBL" id="CAUYUJ010001730">
    <property type="protein sequence ID" value="CAK0797320.1"/>
    <property type="molecule type" value="Genomic_DNA"/>
</dbReference>
<accession>A0ABN9PZA3</accession>
<feature type="compositionally biased region" description="Low complexity" evidence="2">
    <location>
        <begin position="44"/>
        <end position="58"/>
    </location>
</feature>
<feature type="domain" description="GHMP kinase C-terminal" evidence="3">
    <location>
        <begin position="63"/>
        <end position="133"/>
    </location>
</feature>
<evidence type="ECO:0000256" key="1">
    <source>
        <dbReference type="SAM" id="Coils"/>
    </source>
</evidence>
<dbReference type="InterPro" id="IPR013750">
    <property type="entry name" value="GHMP_kinase_C_dom"/>
</dbReference>